<evidence type="ECO:0000313" key="13">
    <source>
        <dbReference type="Proteomes" id="UP000193623"/>
    </source>
</evidence>
<keyword evidence="4 9" id="KW-0813">Transport</keyword>
<evidence type="ECO:0000313" key="12">
    <source>
        <dbReference type="EMBL" id="SLN63400.1"/>
    </source>
</evidence>
<keyword evidence="8 9" id="KW-0472">Membrane</keyword>
<accession>A0A1Y5TJI0</accession>
<dbReference type="SUPFAM" id="SSF161098">
    <property type="entry name" value="MetI-like"/>
    <property type="match status" value="1"/>
</dbReference>
<dbReference type="PANTHER" id="PTHR43744">
    <property type="entry name" value="ABC TRANSPORTER PERMEASE PROTEIN MG189-RELATED-RELATED"/>
    <property type="match status" value="1"/>
</dbReference>
<evidence type="ECO:0000256" key="8">
    <source>
        <dbReference type="ARBA" id="ARBA00023136"/>
    </source>
</evidence>
<evidence type="ECO:0000256" key="1">
    <source>
        <dbReference type="ARBA" id="ARBA00004651"/>
    </source>
</evidence>
<keyword evidence="10" id="KW-0997">Cell inner membrane</keyword>
<dbReference type="PANTHER" id="PTHR43744:SF8">
    <property type="entry name" value="SN-GLYCEROL-3-PHOSPHATE TRANSPORT SYSTEM PERMEASE PROTEIN UGPE"/>
    <property type="match status" value="1"/>
</dbReference>
<evidence type="ECO:0000256" key="7">
    <source>
        <dbReference type="ARBA" id="ARBA00022989"/>
    </source>
</evidence>
<comment type="similarity">
    <text evidence="9">Belongs to the binding-protein-dependent transport system permease family.</text>
</comment>
<evidence type="ECO:0000256" key="4">
    <source>
        <dbReference type="ARBA" id="ARBA00022448"/>
    </source>
</evidence>
<comment type="function">
    <text evidence="10">Part of the ABC transporter complex UgpBAEC involved in sn-glycerol-3-phosphate (G3P) import. Probably responsible for the translocation of the substrate across the membrane.</text>
</comment>
<proteinExistence type="inferred from homology"/>
<comment type="subcellular location">
    <subcellularLocation>
        <location evidence="10">Cell inner membrane</location>
        <topology evidence="10">Multi-pass membrane protein</topology>
    </subcellularLocation>
    <subcellularLocation>
        <location evidence="1 9">Cell membrane</location>
        <topology evidence="1 9">Multi-pass membrane protein</topology>
    </subcellularLocation>
</comment>
<feature type="transmembrane region" description="Helical" evidence="9">
    <location>
        <begin position="159"/>
        <end position="180"/>
    </location>
</feature>
<dbReference type="Pfam" id="PF00528">
    <property type="entry name" value="BPD_transp_1"/>
    <property type="match status" value="1"/>
</dbReference>
<feature type="transmembrane region" description="Helical" evidence="9">
    <location>
        <begin position="201"/>
        <end position="226"/>
    </location>
</feature>
<feature type="transmembrane region" description="Helical" evidence="9">
    <location>
        <begin position="259"/>
        <end position="280"/>
    </location>
</feature>
<evidence type="ECO:0000256" key="6">
    <source>
        <dbReference type="ARBA" id="ARBA00022692"/>
    </source>
</evidence>
<feature type="transmembrane region" description="Helical" evidence="9">
    <location>
        <begin position="125"/>
        <end position="147"/>
    </location>
</feature>
<feature type="domain" description="ABC transmembrane type-1" evidence="11">
    <location>
        <begin position="90"/>
        <end position="280"/>
    </location>
</feature>
<gene>
    <name evidence="12" type="primary">lacG</name>
    <name evidence="10" type="synonym">ugpE</name>
    <name evidence="12" type="ORF">PSJ8397_03362</name>
</gene>
<feature type="transmembrane region" description="Helical" evidence="9">
    <location>
        <begin position="94"/>
        <end position="118"/>
    </location>
</feature>
<comment type="subunit">
    <text evidence="2 10">The complex is composed of two ATP-binding proteins (UgpC), two transmembrane proteins (UgpA and UgpE) and a solute-binding protein (UgpB).</text>
</comment>
<evidence type="ECO:0000259" key="11">
    <source>
        <dbReference type="PROSITE" id="PS50928"/>
    </source>
</evidence>
<evidence type="ECO:0000256" key="10">
    <source>
        <dbReference type="RuleBase" id="RU363056"/>
    </source>
</evidence>
<evidence type="ECO:0000256" key="3">
    <source>
        <dbReference type="ARBA" id="ARBA00020515"/>
    </source>
</evidence>
<name>A0A1Y5TJI0_9RHOB</name>
<keyword evidence="7 9" id="KW-1133">Transmembrane helix</keyword>
<dbReference type="Gene3D" id="1.10.3720.10">
    <property type="entry name" value="MetI-like"/>
    <property type="match status" value="1"/>
</dbReference>
<evidence type="ECO:0000256" key="9">
    <source>
        <dbReference type="RuleBase" id="RU363032"/>
    </source>
</evidence>
<evidence type="ECO:0000256" key="5">
    <source>
        <dbReference type="ARBA" id="ARBA00022475"/>
    </source>
</evidence>
<dbReference type="CDD" id="cd06261">
    <property type="entry name" value="TM_PBP2"/>
    <property type="match status" value="1"/>
</dbReference>
<feature type="transmembrane region" description="Helical" evidence="9">
    <location>
        <begin position="29"/>
        <end position="51"/>
    </location>
</feature>
<reference evidence="12 13" key="1">
    <citation type="submission" date="2017-03" db="EMBL/GenBank/DDBJ databases">
        <authorList>
            <person name="Afonso C.L."/>
            <person name="Miller P.J."/>
            <person name="Scott M.A."/>
            <person name="Spackman E."/>
            <person name="Goraichik I."/>
            <person name="Dimitrov K.M."/>
            <person name="Suarez D.L."/>
            <person name="Swayne D.E."/>
        </authorList>
    </citation>
    <scope>NUCLEOTIDE SEQUENCE [LARGE SCALE GENOMIC DNA]</scope>
    <source>
        <strain evidence="12 13">CECT 8397</strain>
    </source>
</reference>
<dbReference type="InterPro" id="IPR035906">
    <property type="entry name" value="MetI-like_sf"/>
</dbReference>
<dbReference type="OrthoDB" id="9815445at2"/>
<dbReference type="RefSeq" id="WP_085865752.1">
    <property type="nucleotide sequence ID" value="NZ_FWFT01000007.1"/>
</dbReference>
<dbReference type="InterPro" id="IPR000515">
    <property type="entry name" value="MetI-like"/>
</dbReference>
<dbReference type="AlphaFoldDB" id="A0A1Y5TJI0"/>
<organism evidence="12 13">
    <name type="scientific">Pseudooctadecabacter jejudonensis</name>
    <dbReference type="NCBI Taxonomy" id="1391910"/>
    <lineage>
        <taxon>Bacteria</taxon>
        <taxon>Pseudomonadati</taxon>
        <taxon>Pseudomonadota</taxon>
        <taxon>Alphaproteobacteria</taxon>
        <taxon>Rhodobacterales</taxon>
        <taxon>Paracoccaceae</taxon>
        <taxon>Pseudooctadecabacter</taxon>
    </lineage>
</organism>
<keyword evidence="6 9" id="KW-0812">Transmembrane</keyword>
<dbReference type="EMBL" id="FWFT01000007">
    <property type="protein sequence ID" value="SLN63400.1"/>
    <property type="molecule type" value="Genomic_DNA"/>
</dbReference>
<keyword evidence="5 10" id="KW-1003">Cell membrane</keyword>
<sequence length="295" mass="32762">MTTLDTQPPERRMAAPRKRARTFPRLGKYATHVVMITGLLVTIFPFVWVALMATHSRSEIYSSPPPFWIGDNLAENYIKLLDVMPFWTVLFNSLWVATAGTVGAVFFCSMCAYGFFAFNFRGKNLIFGIMIASMMVPPVLGLIPFFLTVQFLGILDTHLAIWLPGIANAFGIFLIRQYMVQSISRELLDAAKVDGASEFRIFWSVVLPLIKPALATLGIVMFIGLWNNFLTPLIVLSSPDKYVLTLALRSVQSIANSPWGAIMLGTFLSMLPLLIAFLFFSRQMMAGLTAGAVKG</sequence>
<dbReference type="Proteomes" id="UP000193623">
    <property type="component" value="Unassembled WGS sequence"/>
</dbReference>
<dbReference type="GO" id="GO:0055085">
    <property type="term" value="P:transmembrane transport"/>
    <property type="evidence" value="ECO:0007669"/>
    <property type="project" value="InterPro"/>
</dbReference>
<protein>
    <recommendedName>
        <fullName evidence="3 10">sn-glycerol-3-phosphate transport system permease protein UgpE</fullName>
    </recommendedName>
</protein>
<dbReference type="GO" id="GO:0005886">
    <property type="term" value="C:plasma membrane"/>
    <property type="evidence" value="ECO:0007669"/>
    <property type="project" value="UniProtKB-SubCell"/>
</dbReference>
<evidence type="ECO:0000256" key="2">
    <source>
        <dbReference type="ARBA" id="ARBA00011557"/>
    </source>
</evidence>
<dbReference type="PROSITE" id="PS50928">
    <property type="entry name" value="ABC_TM1"/>
    <property type="match status" value="1"/>
</dbReference>
<keyword evidence="13" id="KW-1185">Reference proteome</keyword>